<dbReference type="Proteomes" id="UP000179807">
    <property type="component" value="Unassembled WGS sequence"/>
</dbReference>
<dbReference type="PANTHER" id="PTHR21347:SF0">
    <property type="entry name" value="LIPID SCRAMBLASE CLPTM1L"/>
    <property type="match status" value="1"/>
</dbReference>
<feature type="transmembrane region" description="Helical" evidence="7">
    <location>
        <begin position="396"/>
        <end position="415"/>
    </location>
</feature>
<feature type="compositionally biased region" description="Basic and acidic residues" evidence="6">
    <location>
        <begin position="543"/>
        <end position="560"/>
    </location>
</feature>
<dbReference type="GO" id="GO:0016020">
    <property type="term" value="C:membrane"/>
    <property type="evidence" value="ECO:0007669"/>
    <property type="project" value="UniProtKB-SubCell"/>
</dbReference>
<protein>
    <submittedName>
        <fullName evidence="8">CLPTM1-like membrane protein cnrB</fullName>
    </submittedName>
</protein>
<evidence type="ECO:0000256" key="1">
    <source>
        <dbReference type="ARBA" id="ARBA00004141"/>
    </source>
</evidence>
<evidence type="ECO:0000256" key="2">
    <source>
        <dbReference type="ARBA" id="ARBA00009310"/>
    </source>
</evidence>
<proteinExistence type="inferred from homology"/>
<dbReference type="PANTHER" id="PTHR21347">
    <property type="entry name" value="CLEFT LIP AND PALATE ASSOCIATED TRANSMEMBRANE PROTEIN-RELATED"/>
    <property type="match status" value="1"/>
</dbReference>
<evidence type="ECO:0000256" key="5">
    <source>
        <dbReference type="ARBA" id="ARBA00023136"/>
    </source>
</evidence>
<evidence type="ECO:0000256" key="4">
    <source>
        <dbReference type="ARBA" id="ARBA00022989"/>
    </source>
</evidence>
<dbReference type="OrthoDB" id="378564at2759"/>
<dbReference type="GO" id="GO:0012505">
    <property type="term" value="C:endomembrane system"/>
    <property type="evidence" value="ECO:0007669"/>
    <property type="project" value="TreeGrafter"/>
</dbReference>
<evidence type="ECO:0000256" key="6">
    <source>
        <dbReference type="SAM" id="MobiDB-lite"/>
    </source>
</evidence>
<dbReference type="EMBL" id="MLAK01001426">
    <property type="protein sequence ID" value="OHS93173.1"/>
    <property type="molecule type" value="Genomic_DNA"/>
</dbReference>
<comment type="caution">
    <text evidence="8">The sequence shown here is derived from an EMBL/GenBank/DDBJ whole genome shotgun (WGS) entry which is preliminary data.</text>
</comment>
<keyword evidence="9" id="KW-1185">Reference proteome</keyword>
<evidence type="ECO:0000256" key="7">
    <source>
        <dbReference type="SAM" id="Phobius"/>
    </source>
</evidence>
<reference evidence="8" key="1">
    <citation type="submission" date="2016-10" db="EMBL/GenBank/DDBJ databases">
        <authorList>
            <person name="Benchimol M."/>
            <person name="Almeida L.G."/>
            <person name="Vasconcelos A.T."/>
            <person name="Perreira-Neves A."/>
            <person name="Rosa I.A."/>
            <person name="Tasca T."/>
            <person name="Bogo M.R."/>
            <person name="de Souza W."/>
        </authorList>
    </citation>
    <scope>NUCLEOTIDE SEQUENCE [LARGE SCALE GENOMIC DNA]</scope>
    <source>
        <strain evidence="8">K</strain>
    </source>
</reference>
<gene>
    <name evidence="8" type="primary">cnrB</name>
    <name evidence="8" type="ORF">TRFO_11984</name>
</gene>
<dbReference type="GeneID" id="94831063"/>
<keyword evidence="5 7" id="KW-0472">Membrane</keyword>
<dbReference type="RefSeq" id="XP_068346310.1">
    <property type="nucleotide sequence ID" value="XM_068496359.1"/>
</dbReference>
<evidence type="ECO:0000313" key="8">
    <source>
        <dbReference type="EMBL" id="OHS93173.1"/>
    </source>
</evidence>
<comment type="subcellular location">
    <subcellularLocation>
        <location evidence="1">Membrane</location>
        <topology evidence="1">Multi-pass membrane protein</topology>
    </subcellularLocation>
</comment>
<keyword evidence="4 7" id="KW-1133">Transmembrane helix</keyword>
<dbReference type="InterPro" id="IPR008429">
    <property type="entry name" value="CLPTM1"/>
</dbReference>
<feature type="transmembrane region" description="Helical" evidence="7">
    <location>
        <begin position="421"/>
        <end position="442"/>
    </location>
</feature>
<name>A0A1J4J6W3_9EUKA</name>
<feature type="region of interest" description="Disordered" evidence="6">
    <location>
        <begin position="525"/>
        <end position="560"/>
    </location>
</feature>
<organism evidence="8 9">
    <name type="scientific">Tritrichomonas foetus</name>
    <dbReference type="NCBI Taxonomy" id="1144522"/>
    <lineage>
        <taxon>Eukaryota</taxon>
        <taxon>Metamonada</taxon>
        <taxon>Parabasalia</taxon>
        <taxon>Tritrichomonadida</taxon>
        <taxon>Tritrichomonadidae</taxon>
        <taxon>Tritrichomonas</taxon>
    </lineage>
</organism>
<dbReference type="Pfam" id="PF05602">
    <property type="entry name" value="CLPTM1"/>
    <property type="match status" value="1"/>
</dbReference>
<accession>A0A1J4J6W3</accession>
<dbReference type="AlphaFoldDB" id="A0A1J4J6W3"/>
<keyword evidence="3 7" id="KW-0812">Transmembrane</keyword>
<feature type="transmembrane region" description="Helical" evidence="7">
    <location>
        <begin position="324"/>
        <end position="344"/>
    </location>
</feature>
<comment type="similarity">
    <text evidence="2">Belongs to the CLPTM1 family.</text>
</comment>
<feature type="transmembrane region" description="Helical" evidence="7">
    <location>
        <begin position="12"/>
        <end position="34"/>
    </location>
</feature>
<evidence type="ECO:0000256" key="3">
    <source>
        <dbReference type="ARBA" id="ARBA00022692"/>
    </source>
</evidence>
<dbReference type="VEuPathDB" id="TrichDB:TRFO_11984"/>
<evidence type="ECO:0000313" key="9">
    <source>
        <dbReference type="Proteomes" id="UP000179807"/>
    </source>
</evidence>
<sequence length="560" mass="65481">MILFRLFKPSYLFYIVFFLGLFSWVLAPAFVWLTRDKQYDAVNMVKFGDTLDVSLYAAYGKNPHQTLQKQVLLYRNESVPYAKKKYVIKDSFSIPITPEVRLNKSNVFLFIVVKQNDCPSDQCFSASEYSQIVKWYIPSPKKSHILANSVKSEPTPTPEPSQTPAPFRYKTVRFDLVAEQIYNRNCVSPFIQGKIAFNSRKNIFRPPLLEDKFFEIKSERRGINLTNDNFSISVEFNMRGDFIWSFKILLSTSLALSESLFNFDFLTHEVNIIKSIFIEANYLLLWTTGIATILHTFFQMLAFEKDIEFWAKKESLVGVSLRTIVIQLISQVIEFLCLIEYTNIPLLKKIIQNFSIVINLWKIFKLIKLSRRFPFIKIRKSYRGNTDDADATGTKYFIFVLIPLVLIYSLYQFFYVEYTSVKSYIIHCATGAIYAFDFLTMLPQLYINYKLKTVAGMSRSAFGYKFISTFIDDLYTFLSNLPLIYKIACFRDDVVFFIWIIQCFIYPVDPSRVNEFGFIEKSQLEEKNEKEEKEKEEEEEESGEGKEKLKDEKSGKVKTD</sequence>
<feature type="transmembrane region" description="Helical" evidence="7">
    <location>
        <begin position="283"/>
        <end position="303"/>
    </location>
</feature>